<accession>A0A346AZR0</accession>
<organism evidence="3 4">
    <name type="scientific">Megasphaera stantonii</name>
    <dbReference type="NCBI Taxonomy" id="2144175"/>
    <lineage>
        <taxon>Bacteria</taxon>
        <taxon>Bacillati</taxon>
        <taxon>Bacillota</taxon>
        <taxon>Negativicutes</taxon>
        <taxon>Veillonellales</taxon>
        <taxon>Veillonellaceae</taxon>
        <taxon>Megasphaera</taxon>
    </lineage>
</organism>
<evidence type="ECO:0000259" key="2">
    <source>
        <dbReference type="Pfam" id="PF09681"/>
    </source>
</evidence>
<dbReference type="PANTHER" id="PTHR37293:SF7">
    <property type="entry name" value="HYPOTHETICAL PHAGE PROTEIN"/>
    <property type="match status" value="1"/>
</dbReference>
<dbReference type="OrthoDB" id="1625364at2"/>
<keyword evidence="4" id="KW-1185">Reference proteome</keyword>
<feature type="domain" description="Phage replisome organiser N-terminal" evidence="2">
    <location>
        <begin position="36"/>
        <end position="155"/>
    </location>
</feature>
<sequence length="402" mass="44447">MIEGEINAPFPVPYTVASKDGPRAGGKEQPMKKLRWFQTKVGLFQDPRMMYLLSQPSGDSYFVIWFYLKDLAGMVNDDGYIYVAKGQAVTTALLARQLHRRRAFVEKVLDVFEQIDLISRDETGLIRIVPWHEIQSFDRDEKKRRDARDRMRRYRRRKAEGGEVRCHTSEAPAGRGTAAEESVYDQHCGSEDYARPSAQAAPAGYVCSDETAAEETVSVCPVGGLVPVREEAGRMASSYGDGEAPAVWDDAAPTAAPWQDEERPGLQDTCAHIAEPGGNSGIAPVWTTAAQRGCGDPAKAPSPSAGRGALRCYTAAFGQMSSRTAEELTDLARCWGDEAVCAAIDIARDNGASGIRYIRAVLVNSGGRPRRRETMYERREKEFNQYVDTMLRQIWESDGDGC</sequence>
<proteinExistence type="predicted"/>
<dbReference type="EMBL" id="CP029462">
    <property type="protein sequence ID" value="AXL21353.1"/>
    <property type="molecule type" value="Genomic_DNA"/>
</dbReference>
<dbReference type="KEGG" id="meg:DKB62_07150"/>
<evidence type="ECO:0000313" key="4">
    <source>
        <dbReference type="Proteomes" id="UP000254337"/>
    </source>
</evidence>
<dbReference type="AlphaFoldDB" id="A0A346AZR0"/>
<gene>
    <name evidence="3" type="ORF">DKB62_07150</name>
</gene>
<evidence type="ECO:0000313" key="3">
    <source>
        <dbReference type="EMBL" id="AXL21353.1"/>
    </source>
</evidence>
<dbReference type="Pfam" id="PF09681">
    <property type="entry name" value="Phage_rep_org_N"/>
    <property type="match status" value="1"/>
</dbReference>
<dbReference type="InterPro" id="IPR010056">
    <property type="entry name" value="Phage_rep_org__N"/>
</dbReference>
<reference evidence="3 4" key="1">
    <citation type="submission" date="2018-05" db="EMBL/GenBank/DDBJ databases">
        <title>Complete genome sequence of Megasphaera sp. AJH120T, isolated from the ceca of a chicken.</title>
        <authorList>
            <person name="Maki J."/>
            <person name="Looft T."/>
        </authorList>
    </citation>
    <scope>NUCLEOTIDE SEQUENCE [LARGE SCALE GENOMIC DNA]</scope>
    <source>
        <strain evidence="3 4">AJH120</strain>
    </source>
</reference>
<dbReference type="InterPro" id="IPR053162">
    <property type="entry name" value="DnaD"/>
</dbReference>
<dbReference type="Proteomes" id="UP000254337">
    <property type="component" value="Chromosome"/>
</dbReference>
<feature type="compositionally biased region" description="Basic and acidic residues" evidence="1">
    <location>
        <begin position="159"/>
        <end position="168"/>
    </location>
</feature>
<protein>
    <recommendedName>
        <fullName evidence="2">Phage replisome organiser N-terminal domain-containing protein</fullName>
    </recommendedName>
</protein>
<evidence type="ECO:0000256" key="1">
    <source>
        <dbReference type="SAM" id="MobiDB-lite"/>
    </source>
</evidence>
<dbReference type="NCBIfam" id="TIGR01714">
    <property type="entry name" value="phage_rep_org_N"/>
    <property type="match status" value="1"/>
</dbReference>
<name>A0A346AZR0_9FIRM</name>
<feature type="region of interest" description="Disordered" evidence="1">
    <location>
        <begin position="154"/>
        <end position="179"/>
    </location>
</feature>
<dbReference type="PANTHER" id="PTHR37293">
    <property type="entry name" value="PHAGE REPLICATION PROTEIN-RELATED"/>
    <property type="match status" value="1"/>
</dbReference>